<keyword evidence="8" id="KW-1133">Transmembrane helix</keyword>
<organism evidence="13 14">
    <name type="scientific">Methanospirillum hungatei JF-1 (strain ATCC 27890 / DSM 864 / NBRC 100397 / JF-1)</name>
    <dbReference type="NCBI Taxonomy" id="323259"/>
    <lineage>
        <taxon>Archaea</taxon>
        <taxon>Methanobacteriati</taxon>
        <taxon>Methanobacteriota</taxon>
        <taxon>Stenosarchaea group</taxon>
        <taxon>Methanomicrobia</taxon>
        <taxon>Methanomicrobiales</taxon>
        <taxon>Methanospirillaceae</taxon>
        <taxon>Methanospirillum</taxon>
    </lineage>
</organism>
<dbReference type="Gene3D" id="6.10.340.10">
    <property type="match status" value="1"/>
</dbReference>
<dbReference type="Pfam" id="PF02518">
    <property type="entry name" value="HATPase_c"/>
    <property type="match status" value="1"/>
</dbReference>
<dbReference type="SMART" id="SM00304">
    <property type="entry name" value="HAMP"/>
    <property type="match status" value="1"/>
</dbReference>
<dbReference type="SUPFAM" id="SSF55874">
    <property type="entry name" value="ATPase domain of HSP90 chaperone/DNA topoisomerase II/histidine kinase"/>
    <property type="match status" value="1"/>
</dbReference>
<keyword evidence="7" id="KW-0175">Coiled coil</keyword>
<dbReference type="SUPFAM" id="SSF55785">
    <property type="entry name" value="PYP-like sensor domain (PAS domain)"/>
    <property type="match status" value="2"/>
</dbReference>
<feature type="domain" description="HAMP" evidence="12">
    <location>
        <begin position="341"/>
        <end position="393"/>
    </location>
</feature>
<dbReference type="SMART" id="SM00388">
    <property type="entry name" value="HisKA"/>
    <property type="match status" value="1"/>
</dbReference>
<feature type="domain" description="PAS" evidence="10">
    <location>
        <begin position="433"/>
        <end position="477"/>
    </location>
</feature>
<dbReference type="Proteomes" id="UP000001941">
    <property type="component" value="Chromosome"/>
</dbReference>
<proteinExistence type="predicted"/>
<dbReference type="AlphaFoldDB" id="Q2FTI3"/>
<dbReference type="PANTHER" id="PTHR42878">
    <property type="entry name" value="TWO-COMPONENT HISTIDINE KINASE"/>
    <property type="match status" value="1"/>
</dbReference>
<keyword evidence="5 13" id="KW-0418">Kinase</keyword>
<keyword evidence="6 8" id="KW-0472">Membrane</keyword>
<comment type="catalytic activity">
    <reaction evidence="1">
        <text>ATP + protein L-histidine = ADP + protein N-phospho-L-histidine.</text>
        <dbReference type="EC" id="2.7.13.3"/>
    </reaction>
</comment>
<dbReference type="InParanoid" id="Q2FTI3"/>
<evidence type="ECO:0000313" key="13">
    <source>
        <dbReference type="EMBL" id="ABD42568.1"/>
    </source>
</evidence>
<keyword evidence="4 13" id="KW-0808">Transferase</keyword>
<evidence type="ECO:0000256" key="4">
    <source>
        <dbReference type="ARBA" id="ARBA00022679"/>
    </source>
</evidence>
<dbReference type="Pfam" id="PF13426">
    <property type="entry name" value="PAS_9"/>
    <property type="match status" value="1"/>
</dbReference>
<dbReference type="InterPro" id="IPR050351">
    <property type="entry name" value="BphY/WalK/GraS-like"/>
</dbReference>
<dbReference type="eggNOG" id="arCOG06919">
    <property type="taxonomic scope" value="Archaea"/>
</dbReference>
<feature type="coiled-coil region" evidence="7">
    <location>
        <begin position="374"/>
        <end position="443"/>
    </location>
</feature>
<feature type="domain" description="PAC" evidence="11">
    <location>
        <begin position="506"/>
        <end position="558"/>
    </location>
</feature>
<dbReference type="InterPro" id="IPR013767">
    <property type="entry name" value="PAS_fold"/>
</dbReference>
<dbReference type="PANTHER" id="PTHR42878:SF15">
    <property type="entry name" value="BACTERIOPHYTOCHROME"/>
    <property type="match status" value="1"/>
</dbReference>
<dbReference type="eggNOG" id="arCOG07605">
    <property type="taxonomic scope" value="Archaea"/>
</dbReference>
<dbReference type="GO" id="GO:0016020">
    <property type="term" value="C:membrane"/>
    <property type="evidence" value="ECO:0007669"/>
    <property type="project" value="UniProtKB-SubCell"/>
</dbReference>
<dbReference type="Gene3D" id="1.10.287.130">
    <property type="match status" value="1"/>
</dbReference>
<protein>
    <recommendedName>
        <fullName evidence="2">histidine kinase</fullName>
        <ecNumber evidence="2">2.7.13.3</ecNumber>
    </recommendedName>
</protein>
<dbReference type="Pfam" id="PF00989">
    <property type="entry name" value="PAS"/>
    <property type="match status" value="1"/>
</dbReference>
<dbReference type="InterPro" id="IPR000700">
    <property type="entry name" value="PAS-assoc_C"/>
</dbReference>
<dbReference type="eggNOG" id="arCOG02343">
    <property type="taxonomic scope" value="Archaea"/>
</dbReference>
<sequence>MSMRQKFPMSGGSLISRFMVILLIILILSILSITTLWYIDTRTQIESRFTLQQNHSEQILRQSVIWIDGGIRLYEYSFEPGMKEAMDMYLAAYNESGGDITKIDLPSLKTHLNETIGGTWDLYIIDAEGTVVHTTYTPDLFLNFCNYPSFYKTLTRIREEGAYVIDRTVKGFVKGSPNRKFAYQGTPDKKYVLEISRNFQTFIPKETETSYAELVKNLPRLNPNIVSIELFNTQGEIVTRWSADSGYGNYSPHIQEKVIRVLSEKKSHYYHEPDLKQAISIIYLSIQDTRYPSSPMMNLVGRIVYSTQEIEEKILEISIIYIAALLFTLLIAGLTVWKTSRYFSYPVKGLIQDLNQIADGDLNHQIRDTGILELKQIEGAINRLVSNLKEMIRTIQTQEEQVKNELSNRIQAEENIRNLLQEVQQKELQIQKSEERYRSVVETQNEFICRFTPDGTHIFVNDAYCRFFGKSCDEILGTKFSPEIPEDERIQLKNHLAGLTRQHPTDLNEHHIILPNGERRYIQWIDQAIFSETGEITEYQSVGRDLTEVKELEKSLHASDSLYRETVNAMDDGVFVTDSTHSILIWNGWKLGKQAKLLKEHKHLEGKKLFSILTYLTEKDYLEYDGVFSSGKIAVYETIIEKERPIYLETKIIPIITDDQVTTVVTLIRDITLRKESEKALHKLNLDLEEIIRKRTEDLQSSLDELDAFAYSVSHDLRGPVRAIDGFSHLLLLKAGDILDEENKHLISRIRESVTTMDRLIQDLLRFSRTARQPLQVIDIEMGGLVRGVITELTSQPETRNISVHIKDMRSSKGDPGLIRQVWYNLISNSIKFTLPDTVPDITIGSYEKESEIIYYIKDNGIGFDMQYADKVFEVFSRLAPSPNAEGTGVGLALVKRIILRHHGRIWVQSGKGRGTTFYFTVQGRDGSER</sequence>
<dbReference type="CDD" id="cd00130">
    <property type="entry name" value="PAS"/>
    <property type="match status" value="1"/>
</dbReference>
<dbReference type="InterPro" id="IPR005467">
    <property type="entry name" value="His_kinase_dom"/>
</dbReference>
<dbReference type="InterPro" id="IPR036097">
    <property type="entry name" value="HisK_dim/P_sf"/>
</dbReference>
<dbReference type="EMBL" id="CP000254">
    <property type="protein sequence ID" value="ABD42568.1"/>
    <property type="molecule type" value="Genomic_DNA"/>
</dbReference>
<dbReference type="GO" id="GO:0007234">
    <property type="term" value="P:osmosensory signaling via phosphorelay pathway"/>
    <property type="evidence" value="ECO:0007669"/>
    <property type="project" value="TreeGrafter"/>
</dbReference>
<keyword evidence="8" id="KW-0812">Transmembrane</keyword>
<evidence type="ECO:0000259" key="9">
    <source>
        <dbReference type="PROSITE" id="PS50109"/>
    </source>
</evidence>
<evidence type="ECO:0000256" key="2">
    <source>
        <dbReference type="ARBA" id="ARBA00012438"/>
    </source>
</evidence>
<evidence type="ECO:0000256" key="3">
    <source>
        <dbReference type="ARBA" id="ARBA00022553"/>
    </source>
</evidence>
<dbReference type="InterPro" id="IPR003594">
    <property type="entry name" value="HATPase_dom"/>
</dbReference>
<accession>Q2FTI3</accession>
<dbReference type="PROSITE" id="PS50109">
    <property type="entry name" value="HIS_KIN"/>
    <property type="match status" value="1"/>
</dbReference>
<dbReference type="Gene3D" id="3.30.565.10">
    <property type="entry name" value="Histidine kinase-like ATPase, C-terminal domain"/>
    <property type="match status" value="1"/>
</dbReference>
<feature type="transmembrane region" description="Helical" evidence="8">
    <location>
        <begin position="318"/>
        <end position="337"/>
    </location>
</feature>
<evidence type="ECO:0000259" key="10">
    <source>
        <dbReference type="PROSITE" id="PS50112"/>
    </source>
</evidence>
<dbReference type="HOGENOM" id="CLU_314417_0_0_2"/>
<dbReference type="EC" id="2.7.13.3" evidence="2"/>
<dbReference type="Pfam" id="PF00512">
    <property type="entry name" value="HisKA"/>
    <property type="match status" value="1"/>
</dbReference>
<dbReference type="InterPro" id="IPR035965">
    <property type="entry name" value="PAS-like_dom_sf"/>
</dbReference>
<dbReference type="CDD" id="cd06225">
    <property type="entry name" value="HAMP"/>
    <property type="match status" value="1"/>
</dbReference>
<evidence type="ECO:0000256" key="5">
    <source>
        <dbReference type="ARBA" id="ARBA00022777"/>
    </source>
</evidence>
<evidence type="ECO:0000256" key="1">
    <source>
        <dbReference type="ARBA" id="ARBA00000085"/>
    </source>
</evidence>
<gene>
    <name evidence="13" type="ordered locus">Mhun_2876</name>
</gene>
<dbReference type="PRINTS" id="PR00344">
    <property type="entry name" value="BCTRLSENSOR"/>
</dbReference>
<dbReference type="GO" id="GO:0030295">
    <property type="term" value="F:protein kinase activator activity"/>
    <property type="evidence" value="ECO:0007669"/>
    <property type="project" value="TreeGrafter"/>
</dbReference>
<evidence type="ECO:0000259" key="11">
    <source>
        <dbReference type="PROSITE" id="PS50113"/>
    </source>
</evidence>
<dbReference type="Gene3D" id="3.30.450.20">
    <property type="entry name" value="PAS domain"/>
    <property type="match status" value="2"/>
</dbReference>
<dbReference type="InterPro" id="IPR004358">
    <property type="entry name" value="Sig_transdc_His_kin-like_C"/>
</dbReference>
<name>Q2FTI3_METHJ</name>
<dbReference type="CDD" id="cd00082">
    <property type="entry name" value="HisKA"/>
    <property type="match status" value="1"/>
</dbReference>
<dbReference type="InterPro" id="IPR003660">
    <property type="entry name" value="HAMP_dom"/>
</dbReference>
<dbReference type="PROSITE" id="PS50885">
    <property type="entry name" value="HAMP"/>
    <property type="match status" value="1"/>
</dbReference>
<dbReference type="SUPFAM" id="SSF47384">
    <property type="entry name" value="Homodimeric domain of signal transducing histidine kinase"/>
    <property type="match status" value="1"/>
</dbReference>
<dbReference type="InterPro" id="IPR036890">
    <property type="entry name" value="HATPase_C_sf"/>
</dbReference>
<dbReference type="GO" id="GO:0000155">
    <property type="term" value="F:phosphorelay sensor kinase activity"/>
    <property type="evidence" value="ECO:0007669"/>
    <property type="project" value="InterPro"/>
</dbReference>
<dbReference type="InterPro" id="IPR003661">
    <property type="entry name" value="HisK_dim/P_dom"/>
</dbReference>
<dbReference type="GO" id="GO:0000156">
    <property type="term" value="F:phosphorelay response regulator activity"/>
    <property type="evidence" value="ECO:0007669"/>
    <property type="project" value="TreeGrafter"/>
</dbReference>
<evidence type="ECO:0000256" key="8">
    <source>
        <dbReference type="SAM" id="Phobius"/>
    </source>
</evidence>
<dbReference type="NCBIfam" id="TIGR00229">
    <property type="entry name" value="sensory_box"/>
    <property type="match status" value="1"/>
</dbReference>
<evidence type="ECO:0000256" key="6">
    <source>
        <dbReference type="ARBA" id="ARBA00023136"/>
    </source>
</evidence>
<dbReference type="FunFam" id="3.30.565.10:FF:000006">
    <property type="entry name" value="Sensor histidine kinase WalK"/>
    <property type="match status" value="1"/>
</dbReference>
<feature type="transmembrane region" description="Helical" evidence="8">
    <location>
        <begin position="20"/>
        <end position="39"/>
    </location>
</feature>
<dbReference type="PROSITE" id="PS50112">
    <property type="entry name" value="PAS"/>
    <property type="match status" value="1"/>
</dbReference>
<keyword evidence="3" id="KW-0597">Phosphoprotein</keyword>
<evidence type="ECO:0000313" key="14">
    <source>
        <dbReference type="Proteomes" id="UP000001941"/>
    </source>
</evidence>
<dbReference type="EnsemblBacteria" id="ABD42568">
    <property type="protein sequence ID" value="ABD42568"/>
    <property type="gene ID" value="Mhun_2876"/>
</dbReference>
<dbReference type="GO" id="GO:0006355">
    <property type="term" value="P:regulation of DNA-templated transcription"/>
    <property type="evidence" value="ECO:0007669"/>
    <property type="project" value="InterPro"/>
</dbReference>
<keyword evidence="14" id="KW-1185">Reference proteome</keyword>
<dbReference type="PROSITE" id="PS50113">
    <property type="entry name" value="PAC"/>
    <property type="match status" value="1"/>
</dbReference>
<evidence type="ECO:0000259" key="12">
    <source>
        <dbReference type="PROSITE" id="PS50885"/>
    </source>
</evidence>
<dbReference type="SMART" id="SM00387">
    <property type="entry name" value="HATPase_c"/>
    <property type="match status" value="1"/>
</dbReference>
<reference evidence="14" key="1">
    <citation type="journal article" date="2016" name="Stand. Genomic Sci.">
        <title>Complete genome sequence of Methanospirillum hungatei type strain JF1.</title>
        <authorList>
            <person name="Gunsalus R.P."/>
            <person name="Cook L.E."/>
            <person name="Crable B."/>
            <person name="Rohlin L."/>
            <person name="McDonald E."/>
            <person name="Mouttaki H."/>
            <person name="Sieber J.R."/>
            <person name="Poweleit N."/>
            <person name="Zhou H."/>
            <person name="Lapidus A.L."/>
            <person name="Daligault H.E."/>
            <person name="Land M."/>
            <person name="Gilna P."/>
            <person name="Ivanova N."/>
            <person name="Kyrpides N."/>
            <person name="Culley D.E."/>
            <person name="McInerney M.J."/>
        </authorList>
    </citation>
    <scope>NUCLEOTIDE SEQUENCE [LARGE SCALE GENOMIC DNA]</scope>
    <source>
        <strain evidence="14">ATCC 27890 / DSM 864 / NBRC 100397 / JF-1</strain>
    </source>
</reference>
<dbReference type="InterPro" id="IPR000014">
    <property type="entry name" value="PAS"/>
</dbReference>
<dbReference type="STRING" id="323259.Mhun_2876"/>
<dbReference type="KEGG" id="mhu:Mhun_2876"/>
<evidence type="ECO:0000256" key="7">
    <source>
        <dbReference type="SAM" id="Coils"/>
    </source>
</evidence>
<feature type="domain" description="Histidine kinase" evidence="9">
    <location>
        <begin position="712"/>
        <end position="926"/>
    </location>
</feature>
<dbReference type="SMART" id="SM00091">
    <property type="entry name" value="PAS"/>
    <property type="match status" value="1"/>
</dbReference>